<keyword evidence="3 8" id="KW-0479">Metal-binding</keyword>
<dbReference type="PANTHER" id="PTHR10849">
    <property type="entry name" value="NADH DEHYDROGENASE UBIQUINONE IRON-SULFUR PROTEIN 8, MITOCHONDRIAL"/>
    <property type="match status" value="1"/>
</dbReference>
<dbReference type="AlphaFoldDB" id="A0A145Q420"/>
<evidence type="ECO:0000313" key="11">
    <source>
        <dbReference type="EMBL" id="AMW06811.1"/>
    </source>
</evidence>
<organism evidence="11 12">
    <name type="scientific">Gemmatimonas phototrophica</name>
    <dbReference type="NCBI Taxonomy" id="1379270"/>
    <lineage>
        <taxon>Bacteria</taxon>
        <taxon>Pseudomonadati</taxon>
        <taxon>Gemmatimonadota</taxon>
        <taxon>Gemmatimonadia</taxon>
        <taxon>Gemmatimonadales</taxon>
        <taxon>Gemmatimonadaceae</taxon>
        <taxon>Gemmatimonas</taxon>
    </lineage>
</organism>
<dbReference type="GO" id="GO:0050136">
    <property type="term" value="F:NADH dehydrogenase (quinone) (non-electrogenic) activity"/>
    <property type="evidence" value="ECO:0007669"/>
    <property type="project" value="UniProtKB-UniRule"/>
</dbReference>
<sequence length="186" mass="21273">MTLWERAYLPEILKGLAITSGIFLRNMFKWITGRRGAVTTYYPEEKRGDFAPRNRGKHILTQRPDGSPQCIACNMCATVCPAKVIEIESGFDPDDPAHPKFPVRFEIDYSRCVFCGMCVEACPEDAIRMQEDVPNLVSDDRYNMWITMDEMLTWRPEKDVAKPYPPKPVPLQLGDSVKRGRESSTH</sequence>
<feature type="region of interest" description="Disordered" evidence="9">
    <location>
        <begin position="158"/>
        <end position="186"/>
    </location>
</feature>
<feature type="domain" description="4Fe-4S ferredoxin-type" evidence="10">
    <location>
        <begin position="60"/>
        <end position="90"/>
    </location>
</feature>
<dbReference type="STRING" id="1379270.GEMMAAP_12090"/>
<feature type="binding site" evidence="8">
    <location>
        <position position="122"/>
    </location>
    <ligand>
        <name>[4Fe-4S] cluster</name>
        <dbReference type="ChEBI" id="CHEBI:49883"/>
        <label>1</label>
    </ligand>
</feature>
<name>A0A145Q420_9BACT</name>
<dbReference type="EMBL" id="CP011454">
    <property type="protein sequence ID" value="AMW06811.1"/>
    <property type="molecule type" value="Genomic_DNA"/>
</dbReference>
<accession>A0A145Q420</accession>
<feature type="binding site" evidence="8">
    <location>
        <position position="115"/>
    </location>
    <ligand>
        <name>[4Fe-4S] cluster</name>
        <dbReference type="ChEBI" id="CHEBI:49883"/>
        <label>2</label>
    </ligand>
</feature>
<comment type="catalytic activity">
    <reaction evidence="8">
        <text>a quinone + NADH + 5 H(+)(in) = a quinol + NAD(+) + 4 H(+)(out)</text>
        <dbReference type="Rhea" id="RHEA:57888"/>
        <dbReference type="ChEBI" id="CHEBI:15378"/>
        <dbReference type="ChEBI" id="CHEBI:24646"/>
        <dbReference type="ChEBI" id="CHEBI:57540"/>
        <dbReference type="ChEBI" id="CHEBI:57945"/>
        <dbReference type="ChEBI" id="CHEBI:132124"/>
    </reaction>
</comment>
<evidence type="ECO:0000256" key="7">
    <source>
        <dbReference type="ARBA" id="ARBA00023014"/>
    </source>
</evidence>
<dbReference type="InterPro" id="IPR017900">
    <property type="entry name" value="4Fe4S_Fe_S_CS"/>
</dbReference>
<reference evidence="11 12" key="2">
    <citation type="journal article" date="2016" name="Environ. Microbiol. Rep.">
        <title>Metagenomic evidence for the presence of phototrophic Gemmatimonadetes bacteria in diverse environments.</title>
        <authorList>
            <person name="Zeng Y."/>
            <person name="Baumbach J."/>
            <person name="Barbosa E.G."/>
            <person name="Azevedo V."/>
            <person name="Zhang C."/>
            <person name="Koblizek M."/>
        </authorList>
    </citation>
    <scope>NUCLEOTIDE SEQUENCE [LARGE SCALE GENOMIC DNA]</scope>
    <source>
        <strain evidence="11 12">AP64</strain>
    </source>
</reference>
<evidence type="ECO:0000256" key="5">
    <source>
        <dbReference type="ARBA" id="ARBA00022967"/>
    </source>
</evidence>
<proteinExistence type="inferred from homology"/>
<keyword evidence="2 8" id="KW-0004">4Fe-4S</keyword>
<dbReference type="GO" id="GO:0009060">
    <property type="term" value="P:aerobic respiration"/>
    <property type="evidence" value="ECO:0007669"/>
    <property type="project" value="TreeGrafter"/>
</dbReference>
<keyword evidence="8" id="KW-0830">Ubiquinone</keyword>
<keyword evidence="8" id="KW-0472">Membrane</keyword>
<comment type="similarity">
    <text evidence="1 8">Belongs to the complex I 23 kDa subunit family.</text>
</comment>
<gene>
    <name evidence="8" type="primary">nuoI</name>
    <name evidence="11" type="ORF">GEMMAAP_12090</name>
</gene>
<dbReference type="HAMAP" id="MF_01351">
    <property type="entry name" value="NDH1_NuoI"/>
    <property type="match status" value="1"/>
</dbReference>
<dbReference type="eggNOG" id="COG1143">
    <property type="taxonomic scope" value="Bacteria"/>
</dbReference>
<feature type="binding site" evidence="8">
    <location>
        <position position="118"/>
    </location>
    <ligand>
        <name>[4Fe-4S] cluster</name>
        <dbReference type="ChEBI" id="CHEBI:49883"/>
        <label>2</label>
    </ligand>
</feature>
<dbReference type="InterPro" id="IPR010226">
    <property type="entry name" value="NADH_quinone_OxRdtase_chainI"/>
</dbReference>
<dbReference type="OrthoDB" id="9808559at2"/>
<feature type="binding site" evidence="8">
    <location>
        <position position="80"/>
    </location>
    <ligand>
        <name>[4Fe-4S] cluster</name>
        <dbReference type="ChEBI" id="CHEBI:49883"/>
        <label>2</label>
    </ligand>
</feature>
<dbReference type="PROSITE" id="PS51379">
    <property type="entry name" value="4FE4S_FER_2"/>
    <property type="match status" value="2"/>
</dbReference>
<dbReference type="KEGG" id="gph:GEMMAAP_12090"/>
<comment type="cofactor">
    <cofactor evidence="8">
        <name>[4Fe-4S] cluster</name>
        <dbReference type="ChEBI" id="CHEBI:49883"/>
    </cofactor>
    <text evidence="8">Binds 2 [4Fe-4S] clusters per subunit.</text>
</comment>
<dbReference type="Proteomes" id="UP000076404">
    <property type="component" value="Chromosome"/>
</dbReference>
<keyword evidence="6 8" id="KW-0408">Iron</keyword>
<evidence type="ECO:0000256" key="6">
    <source>
        <dbReference type="ARBA" id="ARBA00023004"/>
    </source>
</evidence>
<comment type="subcellular location">
    <subcellularLocation>
        <location evidence="8">Cell membrane</location>
        <topology evidence="8">Peripheral membrane protein</topology>
    </subcellularLocation>
</comment>
<dbReference type="Pfam" id="PF12838">
    <property type="entry name" value="Fer4_7"/>
    <property type="match status" value="1"/>
</dbReference>
<dbReference type="Gene3D" id="3.30.70.3270">
    <property type="match status" value="1"/>
</dbReference>
<evidence type="ECO:0000256" key="4">
    <source>
        <dbReference type="ARBA" id="ARBA00022737"/>
    </source>
</evidence>
<feature type="compositionally biased region" description="Basic and acidic residues" evidence="9">
    <location>
        <begin position="176"/>
        <end position="186"/>
    </location>
</feature>
<dbReference type="GO" id="GO:0048038">
    <property type="term" value="F:quinone binding"/>
    <property type="evidence" value="ECO:0007669"/>
    <property type="project" value="UniProtKB-KW"/>
</dbReference>
<keyword evidence="12" id="KW-1185">Reference proteome</keyword>
<dbReference type="GO" id="GO:0051539">
    <property type="term" value="F:4 iron, 4 sulfur cluster binding"/>
    <property type="evidence" value="ECO:0007669"/>
    <property type="project" value="UniProtKB-KW"/>
</dbReference>
<feature type="domain" description="4Fe-4S ferredoxin-type" evidence="10">
    <location>
        <begin position="103"/>
        <end position="132"/>
    </location>
</feature>
<evidence type="ECO:0000256" key="9">
    <source>
        <dbReference type="SAM" id="MobiDB-lite"/>
    </source>
</evidence>
<feature type="binding site" evidence="8">
    <location>
        <position position="70"/>
    </location>
    <ligand>
        <name>[4Fe-4S] cluster</name>
        <dbReference type="ChEBI" id="CHEBI:49883"/>
        <label>1</label>
    </ligand>
</feature>
<dbReference type="SUPFAM" id="SSF54862">
    <property type="entry name" value="4Fe-4S ferredoxins"/>
    <property type="match status" value="1"/>
</dbReference>
<keyword evidence="8" id="KW-1003">Cell membrane</keyword>
<evidence type="ECO:0000256" key="1">
    <source>
        <dbReference type="ARBA" id="ARBA00010277"/>
    </source>
</evidence>
<dbReference type="GO" id="GO:0005506">
    <property type="term" value="F:iron ion binding"/>
    <property type="evidence" value="ECO:0007669"/>
    <property type="project" value="UniProtKB-UniRule"/>
</dbReference>
<dbReference type="GO" id="GO:0005886">
    <property type="term" value="C:plasma membrane"/>
    <property type="evidence" value="ECO:0007669"/>
    <property type="project" value="UniProtKB-SubCell"/>
</dbReference>
<keyword evidence="8" id="KW-0874">Quinone</keyword>
<protein>
    <recommendedName>
        <fullName evidence="8">NADH-quinone oxidoreductase subunit I</fullName>
        <ecNumber evidence="8">7.1.1.-</ecNumber>
    </recommendedName>
    <alternativeName>
        <fullName evidence="8">NADH dehydrogenase I subunit I</fullName>
    </alternativeName>
    <alternativeName>
        <fullName evidence="8">NDH-1 subunit I</fullName>
    </alternativeName>
</protein>
<dbReference type="PANTHER" id="PTHR10849:SF20">
    <property type="entry name" value="NADH DEHYDROGENASE [UBIQUINONE] IRON-SULFUR PROTEIN 8, MITOCHONDRIAL"/>
    <property type="match status" value="1"/>
</dbReference>
<evidence type="ECO:0000256" key="8">
    <source>
        <dbReference type="HAMAP-Rule" id="MF_01351"/>
    </source>
</evidence>
<feature type="binding site" evidence="8">
    <location>
        <position position="76"/>
    </location>
    <ligand>
        <name>[4Fe-4S] cluster</name>
        <dbReference type="ChEBI" id="CHEBI:49883"/>
        <label>1</label>
    </ligand>
</feature>
<evidence type="ECO:0000259" key="10">
    <source>
        <dbReference type="PROSITE" id="PS51379"/>
    </source>
</evidence>
<reference evidence="11 12" key="1">
    <citation type="journal article" date="2014" name="Proc. Natl. Acad. Sci. U.S.A.">
        <title>Functional type 2 photosynthetic reaction centers found in the rare bacterial phylum Gemmatimonadetes.</title>
        <authorList>
            <person name="Zeng Y."/>
            <person name="Feng F."/>
            <person name="Medova H."/>
            <person name="Dean J."/>
            <person name="Koblizek M."/>
        </authorList>
    </citation>
    <scope>NUCLEOTIDE SEQUENCE [LARGE SCALE GENOMIC DNA]</scope>
    <source>
        <strain evidence="11 12">AP64</strain>
    </source>
</reference>
<comment type="function">
    <text evidence="8">NDH-1 shuttles electrons from NADH, via FMN and iron-sulfur (Fe-S) centers, to quinones in the respiratory chain. The immediate electron acceptor for the enzyme in this species is believed to be ubiquinone. Couples the redox reaction to proton translocation (for every two electrons transferred, four hydrogen ions are translocated across the cytoplasmic membrane), and thus conserves the redox energy in a proton gradient.</text>
</comment>
<feature type="binding site" evidence="8">
    <location>
        <position position="112"/>
    </location>
    <ligand>
        <name>[4Fe-4S] cluster</name>
        <dbReference type="ChEBI" id="CHEBI:49883"/>
        <label>2</label>
    </ligand>
</feature>
<dbReference type="InterPro" id="IPR017896">
    <property type="entry name" value="4Fe4S_Fe-S-bd"/>
</dbReference>
<keyword evidence="4" id="KW-0677">Repeat</keyword>
<evidence type="ECO:0000256" key="2">
    <source>
        <dbReference type="ARBA" id="ARBA00022485"/>
    </source>
</evidence>
<dbReference type="EC" id="7.1.1.-" evidence="8"/>
<dbReference type="PROSITE" id="PS00198">
    <property type="entry name" value="4FE4S_FER_1"/>
    <property type="match status" value="1"/>
</dbReference>
<feature type="binding site" evidence="8">
    <location>
        <position position="73"/>
    </location>
    <ligand>
        <name>[4Fe-4S] cluster</name>
        <dbReference type="ChEBI" id="CHEBI:49883"/>
        <label>1</label>
    </ligand>
</feature>
<keyword evidence="7 8" id="KW-0411">Iron-sulfur</keyword>
<evidence type="ECO:0000256" key="3">
    <source>
        <dbReference type="ARBA" id="ARBA00022723"/>
    </source>
</evidence>
<evidence type="ECO:0000313" key="12">
    <source>
        <dbReference type="Proteomes" id="UP000076404"/>
    </source>
</evidence>
<keyword evidence="8" id="KW-0520">NAD</keyword>
<keyword evidence="5 8" id="KW-1278">Translocase</keyword>
<comment type="subunit">
    <text evidence="8">NDH-1 is composed of 14 different subunits. Subunits NuoA, H, J, K, L, M, N constitute the membrane sector of the complex.</text>
</comment>